<evidence type="ECO:0000259" key="3">
    <source>
        <dbReference type="Pfam" id="PF10551"/>
    </source>
</evidence>
<dbReference type="OrthoDB" id="689210at2759"/>
<comment type="similarity">
    <text evidence="1">Belongs to the FHY3/FAR1 family.</text>
</comment>
<comment type="caution">
    <text evidence="4">The sequence shown here is derived from an EMBL/GenBank/DDBJ whole genome shotgun (WGS) entry which is preliminary data.</text>
</comment>
<dbReference type="EMBL" id="CAJGYO010000001">
    <property type="protein sequence ID" value="CAD6206401.1"/>
    <property type="molecule type" value="Genomic_DNA"/>
</dbReference>
<keyword evidence="1" id="KW-0862">Zinc</keyword>
<evidence type="ECO:0000256" key="1">
    <source>
        <dbReference type="RuleBase" id="RU367018"/>
    </source>
</evidence>
<evidence type="ECO:0000313" key="5">
    <source>
        <dbReference type="Proteomes" id="UP000604825"/>
    </source>
</evidence>
<dbReference type="GO" id="GO:0005634">
    <property type="term" value="C:nucleus"/>
    <property type="evidence" value="ECO:0007669"/>
    <property type="project" value="UniProtKB-SubCell"/>
</dbReference>
<organism evidence="4 5">
    <name type="scientific">Miscanthus lutarioriparius</name>
    <dbReference type="NCBI Taxonomy" id="422564"/>
    <lineage>
        <taxon>Eukaryota</taxon>
        <taxon>Viridiplantae</taxon>
        <taxon>Streptophyta</taxon>
        <taxon>Embryophyta</taxon>
        <taxon>Tracheophyta</taxon>
        <taxon>Spermatophyta</taxon>
        <taxon>Magnoliopsida</taxon>
        <taxon>Liliopsida</taxon>
        <taxon>Poales</taxon>
        <taxon>Poaceae</taxon>
        <taxon>PACMAD clade</taxon>
        <taxon>Panicoideae</taxon>
        <taxon>Andropogonodae</taxon>
        <taxon>Andropogoneae</taxon>
        <taxon>Saccharinae</taxon>
        <taxon>Miscanthus</taxon>
    </lineage>
</organism>
<reference evidence="4" key="1">
    <citation type="submission" date="2020-10" db="EMBL/GenBank/DDBJ databases">
        <authorList>
            <person name="Han B."/>
            <person name="Lu T."/>
            <person name="Zhao Q."/>
            <person name="Huang X."/>
            <person name="Zhao Y."/>
        </authorList>
    </citation>
    <scope>NUCLEOTIDE SEQUENCE</scope>
</reference>
<dbReference type="PANTHER" id="PTHR31669">
    <property type="entry name" value="PROTEIN FAR1-RELATED SEQUENCE 10-RELATED"/>
    <property type="match status" value="1"/>
</dbReference>
<feature type="compositionally biased region" description="Acidic residues" evidence="2">
    <location>
        <begin position="257"/>
        <end position="270"/>
    </location>
</feature>
<comment type="function">
    <text evidence="1">Putative transcription activator involved in regulating light control of development.</text>
</comment>
<keyword evidence="5" id="KW-1185">Reference proteome</keyword>
<protein>
    <recommendedName>
        <fullName evidence="1">Protein FAR1-RELATED SEQUENCE</fullName>
    </recommendedName>
</protein>
<gene>
    <name evidence="4" type="ORF">NCGR_LOCUS4109</name>
</gene>
<feature type="region of interest" description="Disordered" evidence="2">
    <location>
        <begin position="205"/>
        <end position="270"/>
    </location>
</feature>
<dbReference type="AlphaFoldDB" id="A0A811MM46"/>
<evidence type="ECO:0000313" key="4">
    <source>
        <dbReference type="EMBL" id="CAD6206401.1"/>
    </source>
</evidence>
<sequence>MPLRPLAMRPRKDTLQANGVEGQQVLFMQQPAHTQHILLPSVQYLPNRAVATTQQQIQAGGLWIGVAQPNGMYFQPNQPIAQATFPIGAAAPKYVGPMYTQVQTTNLNYALLEMDHATTLSARPNYVVHPSHFIPSNDFRLAPARGSISGINGHGYMQTLMKNVSTIARPCASVGAVLFNVASVNATGMSFNGINIDTGLTGSGDNRDNIENKSLANGDQGSVCGPDDKYNETDDDSDPEFDDEADITEHSDSRNEDDSDGDGDGEGDADFAEYIDLDDNQEECAGCEDDLEEYNGAKAESHQYMAASTEEDEEDDLPATQTNIVEGFDPRCTSSSKRERCKAKLRLHRTEDHGCENWLWNSHSKIEQCTKDMIRYLRENNVTISRGHCIMGSLYGSLDGVPFNQKTLWSVCAEIARDQKDDDVMKTLWVFRQMRAEDPGFQFSVDFDEDKRIKTLLWTSGKSRSQWSHFGGDVVTFDTTYCTNLYKMPFGIFVGVNNHFQSVLFAGVLMRDETASSFKWVFYEFLTLTGGKAPMTIFTDQCKAMHNAIRSVFPGITHLWCKWQILKDAPVELGTLYRRNSPFRRDFDYIINEMLTEDEFERAWADLLDRYKLQEHPFMIKTYNKRKMWAKPWAKDKFCARMASTQRSESANSMLKKFVPRNSSMNRFVEQYRKLLFICDSAEHKAEHQTKQVLIESGVSKIPMAHILKRWTWEARDFGYQDIGADTNDASVTDEHRHSLLHVNALEVVGRAKNDRQIHDIAARHLKSAMTEIERLVDWRSNQPGYSSPTDNGSDSASDAEAVIGNSYGAAGISARMSDAEIENMRAPAVCLPQGRSICNKKPSALDKEGHKGKRVPI</sequence>
<keyword evidence="1" id="KW-0479">Metal-binding</keyword>
<dbReference type="InterPro" id="IPR018289">
    <property type="entry name" value="MULE_transposase_dom"/>
</dbReference>
<keyword evidence="1" id="KW-0539">Nucleus</keyword>
<dbReference type="GO" id="GO:0006355">
    <property type="term" value="P:regulation of DNA-templated transcription"/>
    <property type="evidence" value="ECO:0007669"/>
    <property type="project" value="UniProtKB-UniRule"/>
</dbReference>
<comment type="subcellular location">
    <subcellularLocation>
        <location evidence="1">Nucleus</location>
    </subcellularLocation>
</comment>
<evidence type="ECO:0000256" key="2">
    <source>
        <dbReference type="SAM" id="MobiDB-lite"/>
    </source>
</evidence>
<name>A0A811MM46_9POAL</name>
<dbReference type="GO" id="GO:0008270">
    <property type="term" value="F:zinc ion binding"/>
    <property type="evidence" value="ECO:0007669"/>
    <property type="project" value="UniProtKB-UniRule"/>
</dbReference>
<feature type="compositionally biased region" description="Basic and acidic residues" evidence="2">
    <location>
        <begin position="247"/>
        <end position="256"/>
    </location>
</feature>
<dbReference type="Proteomes" id="UP000604825">
    <property type="component" value="Unassembled WGS sequence"/>
</dbReference>
<feature type="domain" description="MULE transposase" evidence="3">
    <location>
        <begin position="474"/>
        <end position="567"/>
    </location>
</feature>
<dbReference type="PANTHER" id="PTHR31669:SF307">
    <property type="entry name" value="PROTEIN FAR1-RELATED SEQUENCE"/>
    <property type="match status" value="1"/>
</dbReference>
<proteinExistence type="inferred from homology"/>
<feature type="compositionally biased region" description="Acidic residues" evidence="2">
    <location>
        <begin position="233"/>
        <end position="246"/>
    </location>
</feature>
<dbReference type="InterPro" id="IPR031052">
    <property type="entry name" value="FHY3/FAR1"/>
</dbReference>
<accession>A0A811MM46</accession>
<dbReference type="Pfam" id="PF10551">
    <property type="entry name" value="MULE"/>
    <property type="match status" value="1"/>
</dbReference>
<keyword evidence="1" id="KW-0863">Zinc-finger</keyword>